<comment type="caution">
    <text evidence="5">The sequence shown here is derived from an EMBL/GenBank/DDBJ whole genome shotgun (WGS) entry which is preliminary data.</text>
</comment>
<keyword evidence="6" id="KW-1185">Reference proteome</keyword>
<keyword evidence="3" id="KW-0460">Magnesium</keyword>
<sequence length="258" mass="29641">MKAIILAAGPSCMRHGFPIFAKPKCLYHYYGHIILENNIRVLNACGINDIRVVVGYKHKAIKKFCQEKNLNVEIVFNRNWKNDAVKSLLVGIENVTDDILLLEGDNLWTDINHIKNVMACQAPLVRTKLKKPWGKSIDEDYRGDVSHNLCKMTGEVLADLTQKAYQYKKKYTQKYAQHIGGRINDGSGIALGFTVIGFFINNKGLIGEVSREEQLPDLDYYWQTDEYKNSHFLVQLKSRGYNKLFKLLGKLKIIFKKR</sequence>
<evidence type="ECO:0000313" key="6">
    <source>
        <dbReference type="Proteomes" id="UP000030428"/>
    </source>
</evidence>
<accession>A0A4E0RJ94</accession>
<feature type="domain" description="MobA-like NTP transferase" evidence="4">
    <location>
        <begin position="3"/>
        <end position="120"/>
    </location>
</feature>
<dbReference type="Proteomes" id="UP000030428">
    <property type="component" value="Unassembled WGS sequence"/>
</dbReference>
<dbReference type="SUPFAM" id="SSF53448">
    <property type="entry name" value="Nucleotide-diphospho-sugar transferases"/>
    <property type="match status" value="1"/>
</dbReference>
<protein>
    <recommendedName>
        <fullName evidence="4">MobA-like NTP transferase domain-containing protein</fullName>
    </recommendedName>
</protein>
<dbReference type="AlphaFoldDB" id="A0A4E0RJ94"/>
<keyword evidence="2" id="KW-0548">Nucleotidyltransferase</keyword>
<evidence type="ECO:0000259" key="4">
    <source>
        <dbReference type="Pfam" id="PF12804"/>
    </source>
</evidence>
<dbReference type="PANTHER" id="PTHR43584:SF8">
    <property type="entry name" value="N-ACETYLMURAMATE ALPHA-1-PHOSPHATE URIDYLYLTRANSFERASE"/>
    <property type="match status" value="1"/>
</dbReference>
<dbReference type="PANTHER" id="PTHR43584">
    <property type="entry name" value="NUCLEOTIDYL TRANSFERASE"/>
    <property type="match status" value="1"/>
</dbReference>
<dbReference type="InterPro" id="IPR050065">
    <property type="entry name" value="GlmU-like"/>
</dbReference>
<dbReference type="GO" id="GO:0016779">
    <property type="term" value="F:nucleotidyltransferase activity"/>
    <property type="evidence" value="ECO:0007669"/>
    <property type="project" value="UniProtKB-KW"/>
</dbReference>
<dbReference type="EMBL" id="JSZA02000035">
    <property type="protein sequence ID" value="TGO03176.1"/>
    <property type="molecule type" value="Genomic_DNA"/>
</dbReference>
<dbReference type="Pfam" id="PF12804">
    <property type="entry name" value="NTP_transf_3"/>
    <property type="match status" value="1"/>
</dbReference>
<dbReference type="InterPro" id="IPR029044">
    <property type="entry name" value="Nucleotide-diphossugar_trans"/>
</dbReference>
<gene>
    <name evidence="5" type="ORF">PN36_11435</name>
</gene>
<reference evidence="5 6" key="1">
    <citation type="journal article" date="2016" name="Front. Microbiol.">
        <title>Single-Cell (Meta-)Genomics of a Dimorphic Candidatus Thiomargarita nelsonii Reveals Genomic Plasticity.</title>
        <authorList>
            <person name="Flood B.E."/>
            <person name="Fliss P."/>
            <person name="Jones D.S."/>
            <person name="Dick G.J."/>
            <person name="Jain S."/>
            <person name="Kaster A.K."/>
            <person name="Winkel M."/>
            <person name="Mussmann M."/>
            <person name="Bailey J."/>
        </authorList>
    </citation>
    <scope>NUCLEOTIDE SEQUENCE [LARGE SCALE GENOMIC DNA]</scope>
    <source>
        <strain evidence="5">Hydrate Ridge</strain>
    </source>
</reference>
<evidence type="ECO:0000256" key="3">
    <source>
        <dbReference type="ARBA" id="ARBA00022842"/>
    </source>
</evidence>
<evidence type="ECO:0000313" key="5">
    <source>
        <dbReference type="EMBL" id="TGO03176.1"/>
    </source>
</evidence>
<name>A0A4E0RJ94_9GAMM</name>
<keyword evidence="1" id="KW-0808">Transferase</keyword>
<evidence type="ECO:0000256" key="1">
    <source>
        <dbReference type="ARBA" id="ARBA00022679"/>
    </source>
</evidence>
<dbReference type="InterPro" id="IPR025877">
    <property type="entry name" value="MobA-like_NTP_Trfase"/>
</dbReference>
<proteinExistence type="predicted"/>
<dbReference type="Gene3D" id="3.90.550.10">
    <property type="entry name" value="Spore Coat Polysaccharide Biosynthesis Protein SpsA, Chain A"/>
    <property type="match status" value="1"/>
</dbReference>
<evidence type="ECO:0000256" key="2">
    <source>
        <dbReference type="ARBA" id="ARBA00022695"/>
    </source>
</evidence>
<organism evidence="5 6">
    <name type="scientific">Candidatus Thiomargarita nelsonii</name>
    <dbReference type="NCBI Taxonomy" id="1003181"/>
    <lineage>
        <taxon>Bacteria</taxon>
        <taxon>Pseudomonadati</taxon>
        <taxon>Pseudomonadota</taxon>
        <taxon>Gammaproteobacteria</taxon>
        <taxon>Thiotrichales</taxon>
        <taxon>Thiotrichaceae</taxon>
        <taxon>Thiomargarita</taxon>
    </lineage>
</organism>